<dbReference type="RefSeq" id="WP_306761854.1">
    <property type="nucleotide sequence ID" value="NZ_CP118224.1"/>
</dbReference>
<evidence type="ECO:0000256" key="13">
    <source>
        <dbReference type="ARBA" id="ARBA00023204"/>
    </source>
</evidence>
<dbReference type="NCBIfam" id="TIGR01389">
    <property type="entry name" value="recQ"/>
    <property type="match status" value="1"/>
</dbReference>
<evidence type="ECO:0000256" key="10">
    <source>
        <dbReference type="ARBA" id="ARBA00022840"/>
    </source>
</evidence>
<dbReference type="FunFam" id="3.40.50.300:FF:000156">
    <property type="entry name" value="ATP-dependent DNA helicase recQ"/>
    <property type="match status" value="1"/>
</dbReference>
<comment type="catalytic activity">
    <reaction evidence="15">
        <text>Couples ATP hydrolysis with the unwinding of duplex DNA by translocating in the 3'-5' direction.</text>
        <dbReference type="EC" id="5.6.2.4"/>
    </reaction>
</comment>
<evidence type="ECO:0000256" key="16">
    <source>
        <dbReference type="NCBIfam" id="TIGR01389"/>
    </source>
</evidence>
<dbReference type="InterPro" id="IPR027417">
    <property type="entry name" value="P-loop_NTPase"/>
</dbReference>
<dbReference type="GO" id="GO:0006310">
    <property type="term" value="P:DNA recombination"/>
    <property type="evidence" value="ECO:0007669"/>
    <property type="project" value="UniProtKB-UniRule"/>
</dbReference>
<evidence type="ECO:0000256" key="15">
    <source>
        <dbReference type="ARBA" id="ARBA00034617"/>
    </source>
</evidence>
<keyword evidence="8 20" id="KW-0347">Helicase</keyword>
<dbReference type="FunFam" id="1.10.10.10:FF:000175">
    <property type="entry name" value="ATP-dependent DNA helicase RecQ"/>
    <property type="match status" value="1"/>
</dbReference>
<evidence type="ECO:0000256" key="11">
    <source>
        <dbReference type="ARBA" id="ARBA00023125"/>
    </source>
</evidence>
<evidence type="ECO:0000256" key="14">
    <source>
        <dbReference type="ARBA" id="ARBA00023235"/>
    </source>
</evidence>
<dbReference type="InterPro" id="IPR004589">
    <property type="entry name" value="DNA_helicase_ATP-dep_RecQ"/>
</dbReference>
<evidence type="ECO:0000256" key="8">
    <source>
        <dbReference type="ARBA" id="ARBA00022806"/>
    </source>
</evidence>
<dbReference type="InterPro" id="IPR001650">
    <property type="entry name" value="Helicase_C-like"/>
</dbReference>
<keyword evidence="11" id="KW-0238">DNA-binding</keyword>
<dbReference type="FunFam" id="1.10.150.80:FF:000002">
    <property type="entry name" value="ATP-dependent DNA helicase RecQ"/>
    <property type="match status" value="1"/>
</dbReference>
<dbReference type="Gene3D" id="1.10.10.10">
    <property type="entry name" value="Winged helix-like DNA-binding domain superfamily/Winged helix DNA-binding domain"/>
    <property type="match status" value="1"/>
</dbReference>
<evidence type="ECO:0000256" key="5">
    <source>
        <dbReference type="ARBA" id="ARBA00022741"/>
    </source>
</evidence>
<dbReference type="InterPro" id="IPR018982">
    <property type="entry name" value="RQC_domain"/>
</dbReference>
<dbReference type="InterPro" id="IPR002121">
    <property type="entry name" value="HRDC_dom"/>
</dbReference>
<dbReference type="EMBL" id="CP118224">
    <property type="protein sequence ID" value="WMC10577.1"/>
    <property type="molecule type" value="Genomic_DNA"/>
</dbReference>
<dbReference type="InterPro" id="IPR044876">
    <property type="entry name" value="HRDC_dom_sf"/>
</dbReference>
<dbReference type="Proteomes" id="UP001223802">
    <property type="component" value="Chromosome"/>
</dbReference>
<reference evidence="20 21" key="1">
    <citation type="submission" date="2023-02" db="EMBL/GenBank/DDBJ databases">
        <title>Complete genome sequence of a novel bacterium Oceanimonas sp. NTOU-MSR1 isolated from marine coast sediment.</title>
        <authorList>
            <person name="Yang H.-T."/>
            <person name="Chen Y.-L."/>
            <person name="Ho Y.-N."/>
        </authorList>
    </citation>
    <scope>NUCLEOTIDE SEQUENCE [LARGE SCALE GENOMIC DNA]</scope>
    <source>
        <strain evidence="20 21">NTOU-MSR1</strain>
    </source>
</reference>
<dbReference type="GO" id="GO:0005524">
    <property type="term" value="F:ATP binding"/>
    <property type="evidence" value="ECO:0007669"/>
    <property type="project" value="UniProtKB-KW"/>
</dbReference>
<dbReference type="PANTHER" id="PTHR13710:SF105">
    <property type="entry name" value="ATP-DEPENDENT DNA HELICASE Q1"/>
    <property type="match status" value="1"/>
</dbReference>
<evidence type="ECO:0000256" key="7">
    <source>
        <dbReference type="ARBA" id="ARBA00022801"/>
    </source>
</evidence>
<dbReference type="Gene3D" id="1.10.150.80">
    <property type="entry name" value="HRDC domain"/>
    <property type="match status" value="1"/>
</dbReference>
<dbReference type="CDD" id="cd18794">
    <property type="entry name" value="SF2_C_RecQ"/>
    <property type="match status" value="1"/>
</dbReference>
<dbReference type="GO" id="GO:0009378">
    <property type="term" value="F:four-way junction helicase activity"/>
    <property type="evidence" value="ECO:0007669"/>
    <property type="project" value="TreeGrafter"/>
</dbReference>
<evidence type="ECO:0000256" key="3">
    <source>
        <dbReference type="ARBA" id="ARBA00005446"/>
    </source>
</evidence>
<dbReference type="SMART" id="SM00490">
    <property type="entry name" value="HELICc"/>
    <property type="match status" value="1"/>
</dbReference>
<keyword evidence="9" id="KW-0862">Zinc</keyword>
<keyword evidence="7 20" id="KW-0378">Hydrolase</keyword>
<dbReference type="SUPFAM" id="SSF47819">
    <property type="entry name" value="HRDC-like"/>
    <property type="match status" value="1"/>
</dbReference>
<dbReference type="GO" id="GO:0006260">
    <property type="term" value="P:DNA replication"/>
    <property type="evidence" value="ECO:0007669"/>
    <property type="project" value="InterPro"/>
</dbReference>
<dbReference type="InterPro" id="IPR006293">
    <property type="entry name" value="DNA_helicase_ATP-dep_RecQ_bac"/>
</dbReference>
<proteinExistence type="inferred from homology"/>
<comment type="cofactor">
    <cofactor evidence="1">
        <name>Mg(2+)</name>
        <dbReference type="ChEBI" id="CHEBI:18420"/>
    </cofactor>
</comment>
<dbReference type="PROSITE" id="PS51194">
    <property type="entry name" value="HELICASE_CTER"/>
    <property type="match status" value="1"/>
</dbReference>
<dbReference type="AlphaFoldDB" id="A0AA50KPA0"/>
<feature type="domain" description="Helicase ATP-binding" evidence="18">
    <location>
        <begin position="38"/>
        <end position="206"/>
    </location>
</feature>
<keyword evidence="5" id="KW-0547">Nucleotide-binding</keyword>
<comment type="similarity">
    <text evidence="3">Belongs to the helicase family. RecQ subfamily.</text>
</comment>
<evidence type="ECO:0000259" key="19">
    <source>
        <dbReference type="PROSITE" id="PS51194"/>
    </source>
</evidence>
<dbReference type="SMART" id="SM00487">
    <property type="entry name" value="DEXDc"/>
    <property type="match status" value="1"/>
</dbReference>
<dbReference type="InterPro" id="IPR010997">
    <property type="entry name" value="HRDC-like_sf"/>
</dbReference>
<dbReference type="GO" id="GO:0006281">
    <property type="term" value="P:DNA repair"/>
    <property type="evidence" value="ECO:0007669"/>
    <property type="project" value="UniProtKB-KW"/>
</dbReference>
<dbReference type="SUPFAM" id="SSF52540">
    <property type="entry name" value="P-loop containing nucleoside triphosphate hydrolases"/>
    <property type="match status" value="2"/>
</dbReference>
<keyword evidence="12" id="KW-0233">DNA recombination</keyword>
<dbReference type="PROSITE" id="PS50967">
    <property type="entry name" value="HRDC"/>
    <property type="match status" value="1"/>
</dbReference>
<dbReference type="SMART" id="SM00341">
    <property type="entry name" value="HRDC"/>
    <property type="match status" value="1"/>
</dbReference>
<gene>
    <name evidence="20" type="primary">recQ</name>
    <name evidence="20" type="ORF">PU634_16115</name>
</gene>
<evidence type="ECO:0000313" key="20">
    <source>
        <dbReference type="EMBL" id="WMC10577.1"/>
    </source>
</evidence>
<dbReference type="Gene3D" id="3.40.50.300">
    <property type="entry name" value="P-loop containing nucleotide triphosphate hydrolases"/>
    <property type="match status" value="2"/>
</dbReference>
<dbReference type="Pfam" id="PF00270">
    <property type="entry name" value="DEAD"/>
    <property type="match status" value="1"/>
</dbReference>
<keyword evidence="6" id="KW-0227">DNA damage</keyword>
<dbReference type="GO" id="GO:0046872">
    <property type="term" value="F:metal ion binding"/>
    <property type="evidence" value="ECO:0007669"/>
    <property type="project" value="UniProtKB-KW"/>
</dbReference>
<evidence type="ECO:0000259" key="17">
    <source>
        <dbReference type="PROSITE" id="PS50967"/>
    </source>
</evidence>
<dbReference type="GO" id="GO:0005737">
    <property type="term" value="C:cytoplasm"/>
    <property type="evidence" value="ECO:0007669"/>
    <property type="project" value="TreeGrafter"/>
</dbReference>
<dbReference type="GO" id="GO:0016787">
    <property type="term" value="F:hydrolase activity"/>
    <property type="evidence" value="ECO:0007669"/>
    <property type="project" value="UniProtKB-KW"/>
</dbReference>
<evidence type="ECO:0000256" key="1">
    <source>
        <dbReference type="ARBA" id="ARBA00001946"/>
    </source>
</evidence>
<keyword evidence="14" id="KW-0413">Isomerase</keyword>
<accession>A0AA50KPA0</accession>
<evidence type="ECO:0000256" key="6">
    <source>
        <dbReference type="ARBA" id="ARBA00022763"/>
    </source>
</evidence>
<dbReference type="Pfam" id="PF00271">
    <property type="entry name" value="Helicase_C"/>
    <property type="match status" value="1"/>
</dbReference>
<keyword evidence="4" id="KW-0479">Metal-binding</keyword>
<dbReference type="GO" id="GO:0009432">
    <property type="term" value="P:SOS response"/>
    <property type="evidence" value="ECO:0007669"/>
    <property type="project" value="UniProtKB-UniRule"/>
</dbReference>
<evidence type="ECO:0000256" key="12">
    <source>
        <dbReference type="ARBA" id="ARBA00023172"/>
    </source>
</evidence>
<dbReference type="GO" id="GO:0030894">
    <property type="term" value="C:replisome"/>
    <property type="evidence" value="ECO:0007669"/>
    <property type="project" value="TreeGrafter"/>
</dbReference>
<dbReference type="GO" id="GO:0003677">
    <property type="term" value="F:DNA binding"/>
    <property type="evidence" value="ECO:0007669"/>
    <property type="project" value="UniProtKB-KW"/>
</dbReference>
<evidence type="ECO:0000256" key="4">
    <source>
        <dbReference type="ARBA" id="ARBA00022723"/>
    </source>
</evidence>
<dbReference type="InterPro" id="IPR011545">
    <property type="entry name" value="DEAD/DEAH_box_helicase_dom"/>
</dbReference>
<dbReference type="PROSITE" id="PS51192">
    <property type="entry name" value="HELICASE_ATP_BIND_1"/>
    <property type="match status" value="1"/>
</dbReference>
<dbReference type="InterPro" id="IPR014001">
    <property type="entry name" value="Helicase_ATP-bd"/>
</dbReference>
<dbReference type="Pfam" id="PF16124">
    <property type="entry name" value="RecQ_Zn_bind"/>
    <property type="match status" value="1"/>
</dbReference>
<dbReference type="NCBIfam" id="TIGR00614">
    <property type="entry name" value="recQ_fam"/>
    <property type="match status" value="1"/>
</dbReference>
<feature type="domain" description="HRDC" evidence="17">
    <location>
        <begin position="534"/>
        <end position="608"/>
    </location>
</feature>
<sequence length="608" mass="68611">MNPETEDTASVPIPGTPQGVLQQVFGYQDFRKGQLEIVEAAAAGRDALVIMPTGGGKSLCYQIPALLRPGLTVVVSPLISLMKDQVDTLVANGVAAAYINSSLSRETMLSHFTALRRGEIKLLYVSPERLLQHEFMERLGELELSMFAIDEAHCISQWGHDFRPEYAELGRLKQWFPHVPVMALTATADEATRHDMLGRLNLTEPLIHIASFDRPNIRYTLVEKFKGLDQLVRYVAEQNGQCGIVYCSSRKRVEEVAERLLARGHKAASYHAGLPLELRQSVQERFIRDDLDIVVATVAFGMGIDKPNVRYVVHYDIPKNIESYYQETGRGGRDGLPSEALLLYDPGDVGRVRRLLENSDNEQQLQVELYKLNVMAAFAESLTCRRQVLLNYFGEYQREPCGNCDICLDPPKRYDGTEDAQKALSCVYRTGQRFGLLYVVEVLRGADTQRVREHGHDKLSTWGIGRDKSQEHWVSVLRQLIHSGLLTQNITRNMVLQLTEAARPVLRGEVRLELAEPRLARVKQKDKAESGLTRAEDRALFKALRQLRKQLAEEADVPPYVVFNDATLTELARYRPKTEAELLGINGVGMRKLERFGEAFLALLRREG</sequence>
<keyword evidence="13" id="KW-0234">DNA repair</keyword>
<dbReference type="GO" id="GO:0043590">
    <property type="term" value="C:bacterial nucleoid"/>
    <property type="evidence" value="ECO:0007669"/>
    <property type="project" value="TreeGrafter"/>
</dbReference>
<dbReference type="FunFam" id="3.40.50.300:FF:000296">
    <property type="entry name" value="ATP-dependent DNA helicase RecQ"/>
    <property type="match status" value="1"/>
</dbReference>
<dbReference type="SMART" id="SM00956">
    <property type="entry name" value="RQC"/>
    <property type="match status" value="1"/>
</dbReference>
<dbReference type="PANTHER" id="PTHR13710">
    <property type="entry name" value="DNA HELICASE RECQ FAMILY MEMBER"/>
    <property type="match status" value="1"/>
</dbReference>
<evidence type="ECO:0000256" key="2">
    <source>
        <dbReference type="ARBA" id="ARBA00001947"/>
    </source>
</evidence>
<keyword evidence="10" id="KW-0067">ATP-binding</keyword>
<evidence type="ECO:0000313" key="21">
    <source>
        <dbReference type="Proteomes" id="UP001223802"/>
    </source>
</evidence>
<dbReference type="KEGG" id="ope:PU634_16115"/>
<feature type="domain" description="Helicase C-terminal" evidence="19">
    <location>
        <begin position="227"/>
        <end position="375"/>
    </location>
</feature>
<evidence type="ECO:0000256" key="9">
    <source>
        <dbReference type="ARBA" id="ARBA00022833"/>
    </source>
</evidence>
<organism evidence="20 21">
    <name type="scientific">Oceanimonas pelagia</name>
    <dbReference type="NCBI Taxonomy" id="3028314"/>
    <lineage>
        <taxon>Bacteria</taxon>
        <taxon>Pseudomonadati</taxon>
        <taxon>Pseudomonadota</taxon>
        <taxon>Gammaproteobacteria</taxon>
        <taxon>Aeromonadales</taxon>
        <taxon>Aeromonadaceae</taxon>
        <taxon>Oceanimonas</taxon>
    </lineage>
</organism>
<keyword evidence="21" id="KW-1185">Reference proteome</keyword>
<protein>
    <recommendedName>
        <fullName evidence="16">DNA helicase RecQ</fullName>
        <ecNumber evidence="16">5.6.2.4</ecNumber>
    </recommendedName>
</protein>
<dbReference type="Pfam" id="PF00570">
    <property type="entry name" value="HRDC"/>
    <property type="match status" value="1"/>
</dbReference>
<comment type="cofactor">
    <cofactor evidence="2">
        <name>Zn(2+)</name>
        <dbReference type="ChEBI" id="CHEBI:29105"/>
    </cofactor>
</comment>
<dbReference type="CDD" id="cd17920">
    <property type="entry name" value="DEXHc_RecQ"/>
    <property type="match status" value="1"/>
</dbReference>
<dbReference type="InterPro" id="IPR032284">
    <property type="entry name" value="RecQ_Zn-bd"/>
</dbReference>
<dbReference type="Pfam" id="PF09382">
    <property type="entry name" value="RQC"/>
    <property type="match status" value="1"/>
</dbReference>
<dbReference type="EC" id="5.6.2.4" evidence="16"/>
<evidence type="ECO:0000259" key="18">
    <source>
        <dbReference type="PROSITE" id="PS51192"/>
    </source>
</evidence>
<name>A0AA50KPA0_9GAMM</name>
<dbReference type="GO" id="GO:0043138">
    <property type="term" value="F:3'-5' DNA helicase activity"/>
    <property type="evidence" value="ECO:0007669"/>
    <property type="project" value="UniProtKB-EC"/>
</dbReference>
<dbReference type="InterPro" id="IPR036388">
    <property type="entry name" value="WH-like_DNA-bd_sf"/>
</dbReference>